<comment type="caution">
    <text evidence="3">The sequence shown here is derived from an EMBL/GenBank/DDBJ whole genome shotgun (WGS) entry which is preliminary data.</text>
</comment>
<reference evidence="4" key="1">
    <citation type="journal article" date="2019" name="Int. J. Syst. Evol. Microbiol.">
        <title>The Global Catalogue of Microorganisms (GCM) 10K type strain sequencing project: providing services to taxonomists for standard genome sequencing and annotation.</title>
        <authorList>
            <consortium name="The Broad Institute Genomics Platform"/>
            <consortium name="The Broad Institute Genome Sequencing Center for Infectious Disease"/>
            <person name="Wu L."/>
            <person name="Ma J."/>
        </authorList>
    </citation>
    <scope>NUCLEOTIDE SEQUENCE [LARGE SCALE GENOMIC DNA]</scope>
    <source>
        <strain evidence="4">ICMP 19430</strain>
    </source>
</reference>
<evidence type="ECO:0000313" key="4">
    <source>
        <dbReference type="Proteomes" id="UP001596484"/>
    </source>
</evidence>
<dbReference type="Gene3D" id="3.90.190.10">
    <property type="entry name" value="Protein tyrosine phosphatase superfamily"/>
    <property type="match status" value="1"/>
</dbReference>
<comment type="similarity">
    <text evidence="1">Belongs to the protein-tyrosine phosphatase family.</text>
</comment>
<dbReference type="SUPFAM" id="SSF52799">
    <property type="entry name" value="(Phosphotyrosine protein) phosphatases II"/>
    <property type="match status" value="1"/>
</dbReference>
<sequence length="310" mass="32361">MTRHVSRIAGALVVTSAALLVSVGTTGIAQAEPAIPPALGQLLESGAGGLGSVGAGKTAPDAPRMASIPNFRDVAGTGAGYAGAHGKNLNKGVFYRADAIVPKGADVATLDGLKLAAVYDLRSDQEVHDKADIVPAGAEYIRIPILSGNINEMVGKIKSPDDARRMMQEMNQAFVTGAAEKAGFAQLLTGLANTKGPAVYHCTAGKDRTGWTSMLLQSIAGASNETILSDYLLTNEYNKEWAAKTRAYIASTQGEQVALLFEPLLGVEASYLQAGLDKLKADYGTVDKYLTDGLGLDQATLGKLKAKLLR</sequence>
<organism evidence="3 4">
    <name type="scientific">Rhodococcus daqingensis</name>
    <dbReference type="NCBI Taxonomy" id="2479363"/>
    <lineage>
        <taxon>Bacteria</taxon>
        <taxon>Bacillati</taxon>
        <taxon>Actinomycetota</taxon>
        <taxon>Actinomycetes</taxon>
        <taxon>Mycobacteriales</taxon>
        <taxon>Nocardiaceae</taxon>
        <taxon>Rhodococcus</taxon>
    </lineage>
</organism>
<dbReference type="InterPro" id="IPR026893">
    <property type="entry name" value="Tyr/Ser_Pase_IphP-type"/>
</dbReference>
<proteinExistence type="inferred from homology"/>
<protein>
    <submittedName>
        <fullName evidence="3">Tyrosine-protein phosphatase</fullName>
    </submittedName>
</protein>
<feature type="signal peptide" evidence="2">
    <location>
        <begin position="1"/>
        <end position="31"/>
    </location>
</feature>
<dbReference type="InterPro" id="IPR029021">
    <property type="entry name" value="Prot-tyrosine_phosphatase-like"/>
</dbReference>
<evidence type="ECO:0000313" key="3">
    <source>
        <dbReference type="EMBL" id="MFC7450324.1"/>
    </source>
</evidence>
<keyword evidence="2" id="KW-0732">Signal</keyword>
<evidence type="ECO:0000256" key="2">
    <source>
        <dbReference type="SAM" id="SignalP"/>
    </source>
</evidence>
<feature type="chain" id="PRO_5047108210" evidence="2">
    <location>
        <begin position="32"/>
        <end position="310"/>
    </location>
</feature>
<name>A0ABW2S2Q1_9NOCA</name>
<dbReference type="PANTHER" id="PTHR31126">
    <property type="entry name" value="TYROSINE-PROTEIN PHOSPHATASE"/>
    <property type="match status" value="1"/>
</dbReference>
<dbReference type="RefSeq" id="WP_378408091.1">
    <property type="nucleotide sequence ID" value="NZ_JBHTCS010000024.1"/>
</dbReference>
<dbReference type="PANTHER" id="PTHR31126:SF1">
    <property type="entry name" value="TYROSINE SPECIFIC PROTEIN PHOSPHATASES DOMAIN-CONTAINING PROTEIN"/>
    <property type="match status" value="1"/>
</dbReference>
<keyword evidence="4" id="KW-1185">Reference proteome</keyword>
<dbReference type="Pfam" id="PF13350">
    <property type="entry name" value="Y_phosphatase3"/>
    <property type="match status" value="1"/>
</dbReference>
<dbReference type="EMBL" id="JBHTCS010000024">
    <property type="protein sequence ID" value="MFC7450324.1"/>
    <property type="molecule type" value="Genomic_DNA"/>
</dbReference>
<gene>
    <name evidence="3" type="ORF">ACFQS9_20725</name>
</gene>
<evidence type="ECO:0000256" key="1">
    <source>
        <dbReference type="ARBA" id="ARBA00009580"/>
    </source>
</evidence>
<dbReference type="Proteomes" id="UP001596484">
    <property type="component" value="Unassembled WGS sequence"/>
</dbReference>
<accession>A0ABW2S2Q1</accession>